<feature type="region of interest" description="Disordered" evidence="1">
    <location>
        <begin position="1"/>
        <end position="86"/>
    </location>
</feature>
<name>A0A0F9GYG9_9ZZZZ</name>
<feature type="compositionally biased region" description="Basic residues" evidence="1">
    <location>
        <begin position="24"/>
        <end position="49"/>
    </location>
</feature>
<feature type="region of interest" description="Disordered" evidence="1">
    <location>
        <begin position="103"/>
        <end position="204"/>
    </location>
</feature>
<evidence type="ECO:0000256" key="1">
    <source>
        <dbReference type="SAM" id="MobiDB-lite"/>
    </source>
</evidence>
<evidence type="ECO:0000313" key="2">
    <source>
        <dbReference type="EMBL" id="KKL74390.1"/>
    </source>
</evidence>
<feature type="non-terminal residue" evidence="2">
    <location>
        <position position="1"/>
    </location>
</feature>
<protein>
    <submittedName>
        <fullName evidence="2">Uncharacterized protein</fullName>
    </submittedName>
</protein>
<proteinExistence type="predicted"/>
<comment type="caution">
    <text evidence="2">The sequence shown here is derived from an EMBL/GenBank/DDBJ whole genome shotgun (WGS) entry which is preliminary data.</text>
</comment>
<dbReference type="AlphaFoldDB" id="A0A0F9GYG9"/>
<gene>
    <name evidence="2" type="ORF">LCGC14_2065380</name>
</gene>
<accession>A0A0F9GYG9</accession>
<sequence>PRGTVETAPAGGKWYNDPDTKQRERIRKMRMMQKIRAKLSKERAKKRSKGSGSGRSRRSGFYQGATEHYAHGPKPAGFDRGYRKAGRRVPKYIRVPRPVRGVGTKEEFATRRKLTAKMNTQTAPTPEEVRTTTYRPKFDTSHMKLKGSLMPKGKLRIPGDPAKKYTGPRAQRPTGSDQPQKRGTIIKPPTSGRNVGFVRGGERTLTKTFKSERIDGIKRKVGLKMNLSKPTPKQVGSYPKAQRPGYKTYLAYGGQPRGEVHNKDHV</sequence>
<reference evidence="2" key="1">
    <citation type="journal article" date="2015" name="Nature">
        <title>Complex archaea that bridge the gap between prokaryotes and eukaryotes.</title>
        <authorList>
            <person name="Spang A."/>
            <person name="Saw J.H."/>
            <person name="Jorgensen S.L."/>
            <person name="Zaremba-Niedzwiedzka K."/>
            <person name="Martijn J."/>
            <person name="Lind A.E."/>
            <person name="van Eijk R."/>
            <person name="Schleper C."/>
            <person name="Guy L."/>
            <person name="Ettema T.J."/>
        </authorList>
    </citation>
    <scope>NUCLEOTIDE SEQUENCE</scope>
</reference>
<dbReference type="EMBL" id="LAZR01024671">
    <property type="protein sequence ID" value="KKL74390.1"/>
    <property type="molecule type" value="Genomic_DNA"/>
</dbReference>
<organism evidence="2">
    <name type="scientific">marine sediment metagenome</name>
    <dbReference type="NCBI Taxonomy" id="412755"/>
    <lineage>
        <taxon>unclassified sequences</taxon>
        <taxon>metagenomes</taxon>
        <taxon>ecological metagenomes</taxon>
    </lineage>
</organism>